<dbReference type="Pfam" id="PF07098">
    <property type="entry name" value="DUF1360"/>
    <property type="match status" value="1"/>
</dbReference>
<protein>
    <recommendedName>
        <fullName evidence="3">DUF1360 domain-containing protein</fullName>
    </recommendedName>
</protein>
<keyword evidence="1" id="KW-1133">Transmembrane helix</keyword>
<keyword evidence="1" id="KW-0472">Membrane</keyword>
<proteinExistence type="predicted"/>
<reference evidence="2" key="1">
    <citation type="submission" date="2020-02" db="EMBL/GenBank/DDBJ databases">
        <authorList>
            <person name="Meier V. D."/>
        </authorList>
    </citation>
    <scope>NUCLEOTIDE SEQUENCE</scope>
    <source>
        <strain evidence="2">AVDCRST_MAG69</strain>
    </source>
</reference>
<evidence type="ECO:0008006" key="3">
    <source>
        <dbReference type="Google" id="ProtNLM"/>
    </source>
</evidence>
<dbReference type="InterPro" id="IPR010773">
    <property type="entry name" value="Mycophage_PG1_Gp7"/>
</dbReference>
<evidence type="ECO:0000256" key="1">
    <source>
        <dbReference type="SAM" id="Phobius"/>
    </source>
</evidence>
<gene>
    <name evidence="2" type="ORF">AVDCRST_MAG69-210</name>
</gene>
<sequence length="177" mass="18910">MTDPISAAAGAVEQGLADATRDYAPEHEHRPLGAYGVFTAAFGTTFGASMFAAYRHAGGFPERVSAGDIALMGMATHKVTRLLAKDRVTSFLRAPFTEYQDRAGHGELEEKARGRGMQLAAGELLICPYCLAQWVVGAFAVGMVAAPRLTRVLTAMWTAEAISDFAQLAYHAAEEKA</sequence>
<dbReference type="EMBL" id="CADCVP010000027">
    <property type="protein sequence ID" value="CAA9472716.1"/>
    <property type="molecule type" value="Genomic_DNA"/>
</dbReference>
<feature type="transmembrane region" description="Helical" evidence="1">
    <location>
        <begin position="32"/>
        <end position="54"/>
    </location>
</feature>
<keyword evidence="1" id="KW-0812">Transmembrane</keyword>
<organism evidence="2">
    <name type="scientific">uncultured Solirubrobacteraceae bacterium</name>
    <dbReference type="NCBI Taxonomy" id="1162706"/>
    <lineage>
        <taxon>Bacteria</taxon>
        <taxon>Bacillati</taxon>
        <taxon>Actinomycetota</taxon>
        <taxon>Thermoleophilia</taxon>
        <taxon>Solirubrobacterales</taxon>
        <taxon>Solirubrobacteraceae</taxon>
        <taxon>environmental samples</taxon>
    </lineage>
</organism>
<name>A0A6J4RFU9_9ACTN</name>
<evidence type="ECO:0000313" key="2">
    <source>
        <dbReference type="EMBL" id="CAA9472716.1"/>
    </source>
</evidence>
<accession>A0A6J4RFU9</accession>
<dbReference type="AlphaFoldDB" id="A0A6J4RFU9"/>